<reference evidence="2" key="1">
    <citation type="submission" date="2023-01" db="EMBL/GenBank/DDBJ databases">
        <title>Human gut microbiome strain richness.</title>
        <authorList>
            <person name="Chen-Liaw A."/>
        </authorList>
    </citation>
    <scope>NUCLEOTIDE SEQUENCE</scope>
    <source>
        <strain evidence="2">1001217st2_G6_1001217B_191108</strain>
    </source>
</reference>
<keyword evidence="1" id="KW-0472">Membrane</keyword>
<dbReference type="EMBL" id="JAQLKE010000006">
    <property type="protein sequence ID" value="MDB7083255.1"/>
    <property type="molecule type" value="Genomic_DNA"/>
</dbReference>
<protein>
    <recommendedName>
        <fullName evidence="4">Superinfection exclusion protein B</fullName>
    </recommendedName>
</protein>
<name>A0AB35IK66_9FIRM</name>
<dbReference type="Proteomes" id="UP001211987">
    <property type="component" value="Unassembled WGS sequence"/>
</dbReference>
<keyword evidence="1" id="KW-1133">Transmembrane helix</keyword>
<evidence type="ECO:0000256" key="1">
    <source>
        <dbReference type="SAM" id="Phobius"/>
    </source>
</evidence>
<keyword evidence="1" id="KW-0812">Transmembrane</keyword>
<gene>
    <name evidence="2" type="ORF">PM738_05520</name>
</gene>
<accession>A0AB35IK66</accession>
<evidence type="ECO:0000313" key="3">
    <source>
        <dbReference type="Proteomes" id="UP001211987"/>
    </source>
</evidence>
<proteinExistence type="predicted"/>
<feature type="transmembrane region" description="Helical" evidence="1">
    <location>
        <begin position="16"/>
        <end position="34"/>
    </location>
</feature>
<comment type="caution">
    <text evidence="2">The sequence shown here is derived from an EMBL/GenBank/DDBJ whole genome shotgun (WGS) entry which is preliminary data.</text>
</comment>
<feature type="transmembrane region" description="Helical" evidence="1">
    <location>
        <begin position="46"/>
        <end position="66"/>
    </location>
</feature>
<dbReference type="AlphaFoldDB" id="A0AB35IK66"/>
<organism evidence="2 3">
    <name type="scientific">Thomasclavelia ramosa</name>
    <dbReference type="NCBI Taxonomy" id="1547"/>
    <lineage>
        <taxon>Bacteria</taxon>
        <taxon>Bacillati</taxon>
        <taxon>Bacillota</taxon>
        <taxon>Erysipelotrichia</taxon>
        <taxon>Erysipelotrichales</taxon>
        <taxon>Coprobacillaceae</taxon>
        <taxon>Thomasclavelia</taxon>
    </lineage>
</organism>
<evidence type="ECO:0008006" key="4">
    <source>
        <dbReference type="Google" id="ProtNLM"/>
    </source>
</evidence>
<evidence type="ECO:0000313" key="2">
    <source>
        <dbReference type="EMBL" id="MDB7083255.1"/>
    </source>
</evidence>
<sequence length="185" mass="21639">MEAIGEVLKIFAEKHLIPSIFSFVLGTIIYLFTPDESWIVIKLTKIGYWLFLSGCAFIIVQLIVMIKNIIIEYIHNFKLEKSNAEYEEKNALNNAKKLWDYVDSLSQEERELLHYFLKNNNQPYIVRGYISFSYGSLFDSRNVLSQKGHDEKGNYTKYILEDSFYNSLVASTKLYGKISRFDEEV</sequence>
<dbReference type="RefSeq" id="WP_270372290.1">
    <property type="nucleotide sequence ID" value="NZ_JAQDLY010000005.1"/>
</dbReference>